<dbReference type="Proteomes" id="UP000030341">
    <property type="component" value="Chromosome 1"/>
</dbReference>
<dbReference type="KEGG" id="pseo:OM33_13360"/>
<dbReference type="OrthoDB" id="7066780at2"/>
<dbReference type="Pfam" id="PF21981">
    <property type="entry name" value="RecX_HTH3"/>
    <property type="match status" value="1"/>
</dbReference>
<keyword evidence="9" id="KW-1185">Reference proteome</keyword>
<evidence type="ECO:0000313" key="9">
    <source>
        <dbReference type="Proteomes" id="UP000030341"/>
    </source>
</evidence>
<dbReference type="EMBL" id="CP009888">
    <property type="protein sequence ID" value="AIY65992.1"/>
    <property type="molecule type" value="Genomic_DNA"/>
</dbReference>
<evidence type="ECO:0000259" key="6">
    <source>
        <dbReference type="Pfam" id="PF02631"/>
    </source>
</evidence>
<dbReference type="InterPro" id="IPR053925">
    <property type="entry name" value="RecX_HTH_3rd"/>
</dbReference>
<comment type="subcellular location">
    <subcellularLocation>
        <location evidence="1 5">Cytoplasm</location>
    </subcellularLocation>
</comment>
<dbReference type="HOGENOM" id="CLU_066607_3_2_6"/>
<proteinExistence type="inferred from homology"/>
<dbReference type="STRING" id="1348114.OM33_13360"/>
<dbReference type="eggNOG" id="COG2137">
    <property type="taxonomic scope" value="Bacteria"/>
</dbReference>
<protein>
    <recommendedName>
        <fullName evidence="3 5">Regulatory protein RecX</fullName>
    </recommendedName>
</protein>
<dbReference type="HAMAP" id="MF_01114">
    <property type="entry name" value="RecX"/>
    <property type="match status" value="1"/>
</dbReference>
<comment type="similarity">
    <text evidence="2 5">Belongs to the RecX family.</text>
</comment>
<organism evidence="8 9">
    <name type="scientific">Pseudoalteromonas piratica</name>
    <dbReference type="NCBI Taxonomy" id="1348114"/>
    <lineage>
        <taxon>Bacteria</taxon>
        <taxon>Pseudomonadati</taxon>
        <taxon>Pseudomonadota</taxon>
        <taxon>Gammaproteobacteria</taxon>
        <taxon>Alteromonadales</taxon>
        <taxon>Pseudoalteromonadaceae</taxon>
        <taxon>Pseudoalteromonas</taxon>
    </lineage>
</organism>
<dbReference type="PANTHER" id="PTHR33602:SF1">
    <property type="entry name" value="REGULATORY PROTEIN RECX FAMILY PROTEIN"/>
    <property type="match status" value="1"/>
</dbReference>
<evidence type="ECO:0000256" key="3">
    <source>
        <dbReference type="ARBA" id="ARBA00018111"/>
    </source>
</evidence>
<dbReference type="InterPro" id="IPR036388">
    <property type="entry name" value="WH-like_DNA-bd_sf"/>
</dbReference>
<name>A0A0A7EJ24_9GAMM</name>
<sequence>MTEKEQAKLKNYVLWLLSRQEYSKAQIAKKLAARCEDNEFIEKLILWCEDYGFIDDIRYAESFVRRQINKGLGLMRIKNEAYQKGVSADLVQTIVEELEIDWYLQAQSAYNKKFTNTSSSLDFKEKAKRIRYMSYRGFNHEQIEFAMQTSPSNE</sequence>
<dbReference type="GO" id="GO:0006282">
    <property type="term" value="P:regulation of DNA repair"/>
    <property type="evidence" value="ECO:0007669"/>
    <property type="project" value="UniProtKB-UniRule"/>
</dbReference>
<dbReference type="RefSeq" id="WP_038642402.1">
    <property type="nucleotide sequence ID" value="NZ_CP009888.1"/>
</dbReference>
<feature type="domain" description="RecX second three-helical" evidence="6">
    <location>
        <begin position="55"/>
        <end position="92"/>
    </location>
</feature>
<dbReference type="InterPro" id="IPR053924">
    <property type="entry name" value="RecX_HTH_2nd"/>
</dbReference>
<accession>A0A0A7EJ24</accession>
<dbReference type="InterPro" id="IPR003783">
    <property type="entry name" value="Regulatory_RecX"/>
</dbReference>
<keyword evidence="4 5" id="KW-0963">Cytoplasm</keyword>
<evidence type="ECO:0000256" key="2">
    <source>
        <dbReference type="ARBA" id="ARBA00009695"/>
    </source>
</evidence>
<dbReference type="AlphaFoldDB" id="A0A0A7EJ24"/>
<gene>
    <name evidence="5" type="primary">recX</name>
    <name evidence="8" type="ORF">OM33_13360</name>
</gene>
<evidence type="ECO:0000256" key="4">
    <source>
        <dbReference type="ARBA" id="ARBA00022490"/>
    </source>
</evidence>
<dbReference type="GO" id="GO:0005737">
    <property type="term" value="C:cytoplasm"/>
    <property type="evidence" value="ECO:0007669"/>
    <property type="project" value="UniProtKB-SubCell"/>
</dbReference>
<dbReference type="Pfam" id="PF02631">
    <property type="entry name" value="RecX_HTH2"/>
    <property type="match status" value="1"/>
</dbReference>
<feature type="domain" description="RecX third three-helical" evidence="7">
    <location>
        <begin position="105"/>
        <end position="147"/>
    </location>
</feature>
<dbReference type="Gene3D" id="1.10.10.10">
    <property type="entry name" value="Winged helix-like DNA-binding domain superfamily/Winged helix DNA-binding domain"/>
    <property type="match status" value="3"/>
</dbReference>
<dbReference type="PANTHER" id="PTHR33602">
    <property type="entry name" value="REGULATORY PROTEIN RECX FAMILY PROTEIN"/>
    <property type="match status" value="1"/>
</dbReference>
<evidence type="ECO:0000256" key="5">
    <source>
        <dbReference type="HAMAP-Rule" id="MF_01114"/>
    </source>
</evidence>
<reference evidence="8 9" key="1">
    <citation type="submission" date="2014-11" db="EMBL/GenBank/DDBJ databases">
        <title>Complete Genome Sequence of Pseudoalteromonas sp. Strain OCN003 Isolated from Kaneohe Bay, Oahu, Hawaii.</title>
        <authorList>
            <person name="Beurmann S."/>
            <person name="Videau P."/>
            <person name="Ushijima B."/>
            <person name="Smith A.M."/>
            <person name="Aeby G.S."/>
            <person name="Callahan S.M."/>
            <person name="Belcaid M."/>
        </authorList>
    </citation>
    <scope>NUCLEOTIDE SEQUENCE [LARGE SCALE GENOMIC DNA]</scope>
    <source>
        <strain evidence="8 9">OCN003</strain>
    </source>
</reference>
<evidence type="ECO:0000259" key="7">
    <source>
        <dbReference type="Pfam" id="PF21981"/>
    </source>
</evidence>
<evidence type="ECO:0000313" key="8">
    <source>
        <dbReference type="EMBL" id="AIY65992.1"/>
    </source>
</evidence>
<evidence type="ECO:0000256" key="1">
    <source>
        <dbReference type="ARBA" id="ARBA00004496"/>
    </source>
</evidence>
<comment type="function">
    <text evidence="5">Modulates RecA activity.</text>
</comment>